<dbReference type="InterPro" id="IPR002110">
    <property type="entry name" value="Ankyrin_rpt"/>
</dbReference>
<dbReference type="EMBL" id="LR743507">
    <property type="protein sequence ID" value="CAA2105198.1"/>
    <property type="molecule type" value="Genomic_DNA"/>
</dbReference>
<proteinExistence type="predicted"/>
<reference evidence="1" key="1">
    <citation type="submission" date="2019-12" db="EMBL/GenBank/DDBJ databases">
        <authorList>
            <person name="Cremers G."/>
        </authorList>
    </citation>
    <scope>NUCLEOTIDE SEQUENCE</scope>
    <source>
        <strain evidence="1">Vvax</strain>
    </source>
</reference>
<gene>
    <name evidence="1" type="ORF">VVAX_03135</name>
</gene>
<organism evidence="1">
    <name type="scientific">Variovorax paradoxus</name>
    <dbReference type="NCBI Taxonomy" id="34073"/>
    <lineage>
        <taxon>Bacteria</taxon>
        <taxon>Pseudomonadati</taxon>
        <taxon>Pseudomonadota</taxon>
        <taxon>Betaproteobacteria</taxon>
        <taxon>Burkholderiales</taxon>
        <taxon>Comamonadaceae</taxon>
        <taxon>Variovorax</taxon>
    </lineage>
</organism>
<dbReference type="SUPFAM" id="SSF48403">
    <property type="entry name" value="Ankyrin repeat"/>
    <property type="match status" value="2"/>
</dbReference>
<dbReference type="SMART" id="SM00248">
    <property type="entry name" value="ANK"/>
    <property type="match status" value="4"/>
</dbReference>
<name>A0A679J9E2_VARPD</name>
<accession>A0A679J9E2</accession>
<dbReference type="PANTHER" id="PTHR46224:SF64">
    <property type="entry name" value="IQ MOTIF AND ANKYRIN REPEAT DOMAIN-CONTAINING PROTEIN 1"/>
    <property type="match status" value="1"/>
</dbReference>
<dbReference type="AlphaFoldDB" id="A0A679J9E2"/>
<sequence>MGIRTCGVARLDWPAVTSLRDARNSVNTPPDHLKKQAKELLALYRHDDPEAITRFREALPVAAGKSDTAIAALGLRLHDAQSCIAREYGFASWADLQGFVLARRAQAEDPAKALLHWLRLVYAGDIAGGPNGARPSVAARLLEENPALPGDDAWLACAVGNEAAVRQAIAQDPAWVHRAGGPLALPPLVAVTHSGLMQLPAFRDGLRACAKLLLDAGASPDQSAGNRWPPASLEQPSETERLSALYGAAGRNHDAALTRLLLDAGANPDDGESLYHALDSLPCTRLLLEAGARVTGSNAMYRVLDLDAVDTLRLLLAHGGDASEKPLGEPSAEWGSPLLWAIRRRRSPAHIEALLAAGADPKATTRDGTRAHTVALRFGLTDVARLLEAAGGGDAPLAADEAFIAACARGDEAAARQVLANHPGLISTLGETQLRLLPELAAQGCNDAVQVMASLGWPIEVRGGDWDGSALNHAVFNGNAALAGFLLAHGADWRAMHGFGDNVIGTLSWASLNEPAAGGDWVGCAQALFAHGMPTVRPDPENPDGVLVGTHHGRFSDEVTDYLLGAFAQR</sequence>
<dbReference type="PANTHER" id="PTHR46224">
    <property type="entry name" value="ANKYRIN REPEAT FAMILY PROTEIN"/>
    <property type="match status" value="1"/>
</dbReference>
<dbReference type="Gene3D" id="1.25.40.20">
    <property type="entry name" value="Ankyrin repeat-containing domain"/>
    <property type="match status" value="3"/>
</dbReference>
<dbReference type="InterPro" id="IPR051616">
    <property type="entry name" value="Cul2-RING_E3_ligase_SR"/>
</dbReference>
<dbReference type="InterPro" id="IPR036770">
    <property type="entry name" value="Ankyrin_rpt-contain_sf"/>
</dbReference>
<evidence type="ECO:0000313" key="1">
    <source>
        <dbReference type="EMBL" id="CAA2105198.1"/>
    </source>
</evidence>
<protein>
    <submittedName>
        <fullName evidence="1">Uncharacterized protein</fullName>
    </submittedName>
</protein>